<dbReference type="GO" id="GO:0030203">
    <property type="term" value="P:glycosaminoglycan metabolic process"/>
    <property type="evidence" value="ECO:0007669"/>
    <property type="project" value="TreeGrafter"/>
</dbReference>
<comment type="similarity">
    <text evidence="2">Belongs to the glycosyl hydrolase 20 family.</text>
</comment>
<dbReference type="GO" id="GO:0004563">
    <property type="term" value="F:beta-N-acetylhexosaminidase activity"/>
    <property type="evidence" value="ECO:0007669"/>
    <property type="project" value="UniProtKB-EC"/>
</dbReference>
<feature type="region of interest" description="Disordered" evidence="7">
    <location>
        <begin position="1"/>
        <end position="26"/>
    </location>
</feature>
<comment type="catalytic activity">
    <reaction evidence="1">
        <text>Hydrolysis of terminal non-reducing N-acetyl-D-hexosamine residues in N-acetyl-beta-D-hexosaminides.</text>
        <dbReference type="EC" id="3.2.1.52"/>
    </reaction>
</comment>
<feature type="domain" description="Beta-hexosaminidase bacterial type N-terminal" evidence="9">
    <location>
        <begin position="21"/>
        <end position="153"/>
    </location>
</feature>
<keyword evidence="4" id="KW-0378">Hydrolase</keyword>
<dbReference type="InterPro" id="IPR015882">
    <property type="entry name" value="HEX_bac_N"/>
</dbReference>
<gene>
    <name evidence="10" type="ORF">WN71_012145</name>
</gene>
<dbReference type="STRING" id="1428628.WN71_012145"/>
<dbReference type="InterPro" id="IPR017853">
    <property type="entry name" value="GH"/>
</dbReference>
<evidence type="ECO:0000313" key="10">
    <source>
        <dbReference type="EMBL" id="OIJ67671.1"/>
    </source>
</evidence>
<dbReference type="Gene3D" id="3.30.379.10">
    <property type="entry name" value="Chitobiase/beta-hexosaminidase domain 2-like"/>
    <property type="match status" value="1"/>
</dbReference>
<dbReference type="EC" id="3.2.1.52" evidence="3"/>
<dbReference type="InterPro" id="IPR015883">
    <property type="entry name" value="Glyco_hydro_20_cat"/>
</dbReference>
<dbReference type="SUPFAM" id="SSF55545">
    <property type="entry name" value="beta-N-acetylhexosaminidase-like domain"/>
    <property type="match status" value="1"/>
</dbReference>
<dbReference type="OrthoDB" id="9763537at2"/>
<dbReference type="PANTHER" id="PTHR22600:SF57">
    <property type="entry name" value="BETA-N-ACETYLHEXOSAMINIDASE"/>
    <property type="match status" value="1"/>
</dbReference>
<dbReference type="Gene3D" id="3.20.20.80">
    <property type="entry name" value="Glycosidases"/>
    <property type="match status" value="1"/>
</dbReference>
<organism evidence="10 11">
    <name type="scientific">Streptomyces mangrovisoli</name>
    <dbReference type="NCBI Taxonomy" id="1428628"/>
    <lineage>
        <taxon>Bacteria</taxon>
        <taxon>Bacillati</taxon>
        <taxon>Actinomycetota</taxon>
        <taxon>Actinomycetes</taxon>
        <taxon>Kitasatosporales</taxon>
        <taxon>Streptomycetaceae</taxon>
        <taxon>Streptomyces</taxon>
    </lineage>
</organism>
<feature type="domain" description="Glycoside hydrolase family 20 catalytic" evidence="8">
    <location>
        <begin position="156"/>
        <end position="503"/>
    </location>
</feature>
<keyword evidence="11" id="KW-1185">Reference proteome</keyword>
<feature type="region of interest" description="Disordered" evidence="7">
    <location>
        <begin position="534"/>
        <end position="560"/>
    </location>
</feature>
<reference evidence="10" key="1">
    <citation type="submission" date="2016-10" db="EMBL/GenBank/DDBJ databases">
        <title>Genome sequence of Streptomyces mangrovisoli MUSC 149.</title>
        <authorList>
            <person name="Lee L.-H."/>
            <person name="Ser H.-L."/>
        </authorList>
    </citation>
    <scope>NUCLEOTIDE SEQUENCE [LARGE SCALE GENOMIC DNA]</scope>
    <source>
        <strain evidence="10">MUSC 149</strain>
    </source>
</reference>
<evidence type="ECO:0000259" key="9">
    <source>
        <dbReference type="Pfam" id="PF02838"/>
    </source>
</evidence>
<comment type="caution">
    <text evidence="10">The sequence shown here is derived from an EMBL/GenBank/DDBJ whole genome shotgun (WGS) entry which is preliminary data.</text>
</comment>
<evidence type="ECO:0000256" key="7">
    <source>
        <dbReference type="SAM" id="MobiDB-lite"/>
    </source>
</evidence>
<feature type="compositionally biased region" description="Basic and acidic residues" evidence="7">
    <location>
        <begin position="1"/>
        <end position="12"/>
    </location>
</feature>
<proteinExistence type="inferred from homology"/>
<evidence type="ECO:0000256" key="1">
    <source>
        <dbReference type="ARBA" id="ARBA00001231"/>
    </source>
</evidence>
<accession>A0A1J4NYW5</accession>
<dbReference type="AlphaFoldDB" id="A0A1J4NYW5"/>
<evidence type="ECO:0000259" key="8">
    <source>
        <dbReference type="Pfam" id="PF00728"/>
    </source>
</evidence>
<protein>
    <recommendedName>
        <fullName evidence="3">beta-N-acetylhexosaminidase</fullName>
        <ecNumber evidence="3">3.2.1.52</ecNumber>
    </recommendedName>
</protein>
<dbReference type="GO" id="GO:0005975">
    <property type="term" value="P:carbohydrate metabolic process"/>
    <property type="evidence" value="ECO:0007669"/>
    <property type="project" value="InterPro"/>
</dbReference>
<keyword evidence="5" id="KW-0326">Glycosidase</keyword>
<evidence type="ECO:0000256" key="6">
    <source>
        <dbReference type="PIRSR" id="PIRSR625705-1"/>
    </source>
</evidence>
<dbReference type="GO" id="GO:0016020">
    <property type="term" value="C:membrane"/>
    <property type="evidence" value="ECO:0007669"/>
    <property type="project" value="TreeGrafter"/>
</dbReference>
<dbReference type="PRINTS" id="PR00738">
    <property type="entry name" value="GLHYDRLASE20"/>
</dbReference>
<dbReference type="Proteomes" id="UP000034196">
    <property type="component" value="Unassembled WGS sequence"/>
</dbReference>
<dbReference type="EMBL" id="LAVA02000024">
    <property type="protein sequence ID" value="OIJ67671.1"/>
    <property type="molecule type" value="Genomic_DNA"/>
</dbReference>
<evidence type="ECO:0000256" key="3">
    <source>
        <dbReference type="ARBA" id="ARBA00012663"/>
    </source>
</evidence>
<dbReference type="PANTHER" id="PTHR22600">
    <property type="entry name" value="BETA-HEXOSAMINIDASE"/>
    <property type="match status" value="1"/>
</dbReference>
<dbReference type="CDD" id="cd06563">
    <property type="entry name" value="GH20_chitobiase-like"/>
    <property type="match status" value="1"/>
</dbReference>
<feature type="compositionally biased region" description="Basic and acidic residues" evidence="7">
    <location>
        <begin position="551"/>
        <end position="560"/>
    </location>
</feature>
<evidence type="ECO:0000256" key="2">
    <source>
        <dbReference type="ARBA" id="ARBA00006285"/>
    </source>
</evidence>
<evidence type="ECO:0000256" key="4">
    <source>
        <dbReference type="ARBA" id="ARBA00022801"/>
    </source>
</evidence>
<dbReference type="InterPro" id="IPR025705">
    <property type="entry name" value="Beta_hexosaminidase_sua/sub"/>
</dbReference>
<dbReference type="InterPro" id="IPR029018">
    <property type="entry name" value="Hex-like_dom2"/>
</dbReference>
<feature type="active site" description="Proton donor" evidence="6">
    <location>
        <position position="334"/>
    </location>
</feature>
<dbReference type="SUPFAM" id="SSF51445">
    <property type="entry name" value="(Trans)glycosidases"/>
    <property type="match status" value="1"/>
</dbReference>
<dbReference type="RefSeq" id="WP_071369828.1">
    <property type="nucleotide sequence ID" value="NZ_LAVA02000024.1"/>
</dbReference>
<dbReference type="Pfam" id="PF02838">
    <property type="entry name" value="Glyco_hydro_20b"/>
    <property type="match status" value="1"/>
</dbReference>
<name>A0A1J4NYW5_9ACTN</name>
<evidence type="ECO:0000256" key="5">
    <source>
        <dbReference type="ARBA" id="ARBA00023295"/>
    </source>
</evidence>
<dbReference type="Pfam" id="PF00728">
    <property type="entry name" value="Glyco_hydro_20"/>
    <property type="match status" value="1"/>
</dbReference>
<sequence>MAEAIHDSRRPGPTDGTPYTGVIPEPRHTALGPDGHYTLGPATVLDAGPGAEGAARWLRAVLGAATGFSFPPGDGDGGADGVLRLTVDPADPLGPEGYRLSVTETGADLTGGGPAGLFWGAQTLRQLLGPDAHRRAPLPGRTWRLPLLAIEDAPRFRWRGLLLDVARHFLPKEGVLRYLDLMAAHKLNVLHFHLTDDQGWRIEIRRHPKLTETGSWRARSKFGHRASPLWDERPHGGHYTQDDIREIVSYAAERHITVVPEIDVPGHSQAAIAAYPELGNTDVIDTSALTVWDNWGISANVLAPADTTLAFYEGVFEEVLELFPSEFVHIGGDECLKDQWKESRAAQSRIAELGLRDEDELQAWFIAHFDKWLSARGRRLIGWDEILEGGLAEGAAVSSWRGYAGGVAAARAGHDVVMCPEQYVYLDYRQDAGPDEPVPIAYVRTLEDVYRFEPVPPGLDEEQARHVLGTQANVWTEVMEDLARVDYQAFPRLAAVSEVAWSELPAPAERDFGDFERRMAGHYRRLDALGVAYRPPGGPHPWQRRPGVLGRPRDGAPPDG</sequence>
<evidence type="ECO:0000313" key="11">
    <source>
        <dbReference type="Proteomes" id="UP000034196"/>
    </source>
</evidence>